<dbReference type="InterPro" id="IPR005123">
    <property type="entry name" value="Oxoglu/Fe-dep_dioxygenase_dom"/>
</dbReference>
<evidence type="ECO:0000313" key="8">
    <source>
        <dbReference type="EMBL" id="VDO81430.1"/>
    </source>
</evidence>
<dbReference type="PROSITE" id="PS51471">
    <property type="entry name" value="FE2OG_OXY"/>
    <property type="match status" value="1"/>
</dbReference>
<dbReference type="InterPro" id="IPR045054">
    <property type="entry name" value="P4HA-like"/>
</dbReference>
<dbReference type="FunFam" id="2.60.120.620:FF:000030">
    <property type="entry name" value="Proline HYdroxylase"/>
    <property type="match status" value="1"/>
</dbReference>
<dbReference type="Gene3D" id="2.60.120.620">
    <property type="entry name" value="q2cbj1_9rhob like domain"/>
    <property type="match status" value="1"/>
</dbReference>
<dbReference type="OMA" id="NIRYQPR"/>
<evidence type="ECO:0000256" key="1">
    <source>
        <dbReference type="ARBA" id="ARBA00001961"/>
    </source>
</evidence>
<evidence type="ECO:0000256" key="5">
    <source>
        <dbReference type="ARBA" id="ARBA00023002"/>
    </source>
</evidence>
<keyword evidence="9" id="KW-1185">Reference proteome</keyword>
<keyword evidence="2" id="KW-0479">Metal-binding</keyword>
<evidence type="ECO:0000313" key="10">
    <source>
        <dbReference type="WBParaSite" id="HPLM_0002010301-mRNA-1"/>
    </source>
</evidence>
<dbReference type="Proteomes" id="UP000268014">
    <property type="component" value="Unassembled WGS sequence"/>
</dbReference>
<keyword evidence="5" id="KW-0560">Oxidoreductase</keyword>
<dbReference type="AlphaFoldDB" id="A0A0N4X6W1"/>
<dbReference type="STRING" id="6290.A0A0N4X6W1"/>
<dbReference type="InterPro" id="IPR006620">
    <property type="entry name" value="Pro_4_hyd_alph"/>
</dbReference>
<reference evidence="8 9" key="2">
    <citation type="submission" date="2018-11" db="EMBL/GenBank/DDBJ databases">
        <authorList>
            <consortium name="Pathogen Informatics"/>
        </authorList>
    </citation>
    <scope>NUCLEOTIDE SEQUENCE [LARGE SCALE GENOMIC DNA]</scope>
    <source>
        <strain evidence="8 9">MHpl1</strain>
    </source>
</reference>
<dbReference type="PANTHER" id="PTHR10869:SF210">
    <property type="entry name" value="FE2OG DIOXYGENASE DOMAIN-CONTAINING PROTEIN"/>
    <property type="match status" value="1"/>
</dbReference>
<accession>A0A0N4X6W1</accession>
<organism evidence="10">
    <name type="scientific">Haemonchus placei</name>
    <name type="common">Barber's pole worm</name>
    <dbReference type="NCBI Taxonomy" id="6290"/>
    <lineage>
        <taxon>Eukaryota</taxon>
        <taxon>Metazoa</taxon>
        <taxon>Ecdysozoa</taxon>
        <taxon>Nematoda</taxon>
        <taxon>Chromadorea</taxon>
        <taxon>Rhabditida</taxon>
        <taxon>Rhabditina</taxon>
        <taxon>Rhabditomorpha</taxon>
        <taxon>Strongyloidea</taxon>
        <taxon>Trichostrongylidae</taxon>
        <taxon>Haemonchus</taxon>
    </lineage>
</organism>
<keyword evidence="4" id="KW-0223">Dioxygenase</keyword>
<evidence type="ECO:0000256" key="6">
    <source>
        <dbReference type="ARBA" id="ARBA00023004"/>
    </source>
</evidence>
<gene>
    <name evidence="8" type="ORF">HPLM_LOCUS20095</name>
</gene>
<dbReference type="GO" id="GO:0004656">
    <property type="term" value="F:procollagen-proline 4-dioxygenase activity"/>
    <property type="evidence" value="ECO:0007669"/>
    <property type="project" value="TreeGrafter"/>
</dbReference>
<dbReference type="GO" id="GO:0031418">
    <property type="term" value="F:L-ascorbic acid binding"/>
    <property type="evidence" value="ECO:0007669"/>
    <property type="project" value="UniProtKB-KW"/>
</dbReference>
<dbReference type="PANTHER" id="PTHR10869">
    <property type="entry name" value="PROLYL 4-HYDROXYLASE ALPHA SUBUNIT"/>
    <property type="match status" value="1"/>
</dbReference>
<evidence type="ECO:0000256" key="4">
    <source>
        <dbReference type="ARBA" id="ARBA00022964"/>
    </source>
</evidence>
<proteinExistence type="predicted"/>
<feature type="domain" description="Fe2OG dioxygenase" evidence="7">
    <location>
        <begin position="113"/>
        <end position="223"/>
    </location>
</feature>
<evidence type="ECO:0000256" key="3">
    <source>
        <dbReference type="ARBA" id="ARBA00022896"/>
    </source>
</evidence>
<reference evidence="10" key="1">
    <citation type="submission" date="2017-02" db="UniProtKB">
        <authorList>
            <consortium name="WormBaseParasite"/>
        </authorList>
    </citation>
    <scope>IDENTIFICATION</scope>
</reference>
<protein>
    <submittedName>
        <fullName evidence="10">Fe2OG dioxygenase domain-containing protein</fullName>
    </submittedName>
</protein>
<dbReference type="Pfam" id="PF13640">
    <property type="entry name" value="2OG-FeII_Oxy_3"/>
    <property type="match status" value="1"/>
</dbReference>
<evidence type="ECO:0000256" key="2">
    <source>
        <dbReference type="ARBA" id="ARBA00022723"/>
    </source>
</evidence>
<dbReference type="SMART" id="SM00702">
    <property type="entry name" value="P4Hc"/>
    <property type="match status" value="1"/>
</dbReference>
<dbReference type="InterPro" id="IPR044862">
    <property type="entry name" value="Pro_4_hyd_alph_FE2OG_OXY"/>
</dbReference>
<evidence type="ECO:0000313" key="9">
    <source>
        <dbReference type="Proteomes" id="UP000268014"/>
    </source>
</evidence>
<name>A0A0N4X6W1_HAEPC</name>
<dbReference type="GO" id="GO:0005506">
    <property type="term" value="F:iron ion binding"/>
    <property type="evidence" value="ECO:0007669"/>
    <property type="project" value="InterPro"/>
</dbReference>
<dbReference type="EMBL" id="UZAF01021851">
    <property type="protein sequence ID" value="VDO81430.1"/>
    <property type="molecule type" value="Genomic_DNA"/>
</dbReference>
<evidence type="ECO:0000259" key="7">
    <source>
        <dbReference type="PROSITE" id="PS51471"/>
    </source>
</evidence>
<keyword evidence="3" id="KW-0847">Vitamin C</keyword>
<sequence>MLQPAKKRGALFCYTNIYNYQKLDVEVLSEDPILIIYRNFAPATFVADFLADARRRQFDNQLVVDHEKQEPDSFKTSPSRRVNGTWFEHEETSGVAKMFRRVQMMLPFINLVFSEQWQVLSYVPGGHYAPHYDLLNYASAEQLDAYTKVNGDRFATFLLMLQPATQGGGTVFPYLGITVMPSPGDAVFWTNMNVSKEKELNSLHGGCAIWEGEKIASTLWIRAKDQDLLQSPLQSGKLDIRKLIRPRLEYMGITPIRM</sequence>
<comment type="cofactor">
    <cofactor evidence="1">
        <name>L-ascorbate</name>
        <dbReference type="ChEBI" id="CHEBI:38290"/>
    </cofactor>
</comment>
<dbReference type="GO" id="GO:0005783">
    <property type="term" value="C:endoplasmic reticulum"/>
    <property type="evidence" value="ECO:0007669"/>
    <property type="project" value="TreeGrafter"/>
</dbReference>
<dbReference type="OrthoDB" id="420380at2759"/>
<keyword evidence="6" id="KW-0408">Iron</keyword>
<dbReference type="WBParaSite" id="HPLM_0002010301-mRNA-1">
    <property type="protein sequence ID" value="HPLM_0002010301-mRNA-1"/>
    <property type="gene ID" value="HPLM_0002010301"/>
</dbReference>